<dbReference type="GO" id="GO:0005886">
    <property type="term" value="C:plasma membrane"/>
    <property type="evidence" value="ECO:0007669"/>
    <property type="project" value="UniProtKB-SubCell"/>
</dbReference>
<sequence>MSANTQTGNIIILVARILLSYIFITAGFGKLTDPSATAGMITGAGLPAATALAYLAGLFEFVTGLAVLVGFQTRIVGWALAVFCIFTGVMFHSGTVAVPGWPDAALGWINALNGIMLQKNFTLTGAYILLATFGPGLYSLDARRGSVAIAG</sequence>
<keyword evidence="4 7" id="KW-0812">Transmembrane</keyword>
<keyword evidence="6 7" id="KW-0472">Membrane</keyword>
<dbReference type="InterPro" id="IPR032808">
    <property type="entry name" value="DoxX"/>
</dbReference>
<feature type="transmembrane region" description="Helical" evidence="7">
    <location>
        <begin position="7"/>
        <end position="28"/>
    </location>
</feature>
<dbReference type="PANTHER" id="PTHR33452">
    <property type="entry name" value="OXIDOREDUCTASE CATD-RELATED"/>
    <property type="match status" value="1"/>
</dbReference>
<evidence type="ECO:0000256" key="1">
    <source>
        <dbReference type="ARBA" id="ARBA00004651"/>
    </source>
</evidence>
<evidence type="ECO:0000313" key="9">
    <source>
        <dbReference type="Proteomes" id="UP000435138"/>
    </source>
</evidence>
<gene>
    <name evidence="8" type="ORF">GAO09_16955</name>
</gene>
<evidence type="ECO:0000256" key="2">
    <source>
        <dbReference type="ARBA" id="ARBA00006679"/>
    </source>
</evidence>
<comment type="subcellular location">
    <subcellularLocation>
        <location evidence="1">Cell membrane</location>
        <topology evidence="1">Multi-pass membrane protein</topology>
    </subcellularLocation>
</comment>
<evidence type="ECO:0000256" key="5">
    <source>
        <dbReference type="ARBA" id="ARBA00022989"/>
    </source>
</evidence>
<comment type="caution">
    <text evidence="8">The sequence shown here is derived from an EMBL/GenBank/DDBJ whole genome shotgun (WGS) entry which is preliminary data.</text>
</comment>
<proteinExistence type="inferred from homology"/>
<evidence type="ECO:0000256" key="3">
    <source>
        <dbReference type="ARBA" id="ARBA00022475"/>
    </source>
</evidence>
<reference evidence="8 9" key="1">
    <citation type="submission" date="2019-11" db="EMBL/GenBank/DDBJ databases">
        <title>Genome analysis of Rhizobacterium cereale a novel genus and species isolated from maize roots in North Spain.</title>
        <authorList>
            <person name="Menendez E."/>
            <person name="Flores-Felix J.D."/>
            <person name="Ramirez-Bahena M.-H."/>
            <person name="Igual J.M."/>
            <person name="Garcia-Fraile P."/>
            <person name="Peix A."/>
            <person name="Velazquez E."/>
        </authorList>
    </citation>
    <scope>NUCLEOTIDE SEQUENCE [LARGE SCALE GENOMIC DNA]</scope>
    <source>
        <strain evidence="8 9">RZME27</strain>
    </source>
</reference>
<dbReference type="RefSeq" id="WP_153355182.1">
    <property type="nucleotide sequence ID" value="NZ_JAYKOO010000007.1"/>
</dbReference>
<keyword evidence="3" id="KW-1003">Cell membrane</keyword>
<dbReference type="Pfam" id="PF07681">
    <property type="entry name" value="DoxX"/>
    <property type="match status" value="1"/>
</dbReference>
<dbReference type="Proteomes" id="UP000435138">
    <property type="component" value="Unassembled WGS sequence"/>
</dbReference>
<keyword evidence="9" id="KW-1185">Reference proteome</keyword>
<dbReference type="InterPro" id="IPR051907">
    <property type="entry name" value="DoxX-like_oxidoreductase"/>
</dbReference>
<dbReference type="PANTHER" id="PTHR33452:SF1">
    <property type="entry name" value="INNER MEMBRANE PROTEIN YPHA-RELATED"/>
    <property type="match status" value="1"/>
</dbReference>
<dbReference type="EMBL" id="WIXI01000045">
    <property type="protein sequence ID" value="MQY47727.1"/>
    <property type="molecule type" value="Genomic_DNA"/>
</dbReference>
<comment type="similarity">
    <text evidence="2">Belongs to the DoxX family.</text>
</comment>
<keyword evidence="5 7" id="KW-1133">Transmembrane helix</keyword>
<evidence type="ECO:0000256" key="7">
    <source>
        <dbReference type="SAM" id="Phobius"/>
    </source>
</evidence>
<accession>A0A6A8ACW0</accession>
<protein>
    <submittedName>
        <fullName evidence="8">DoxX family membrane protein</fullName>
    </submittedName>
</protein>
<evidence type="ECO:0000256" key="4">
    <source>
        <dbReference type="ARBA" id="ARBA00022692"/>
    </source>
</evidence>
<dbReference type="AlphaFoldDB" id="A0A6A8ACW0"/>
<feature type="transmembrane region" description="Helical" evidence="7">
    <location>
        <begin position="121"/>
        <end position="140"/>
    </location>
</feature>
<name>A0A6A8ACW0_9HYPH</name>
<evidence type="ECO:0000313" key="8">
    <source>
        <dbReference type="EMBL" id="MQY47727.1"/>
    </source>
</evidence>
<feature type="transmembrane region" description="Helical" evidence="7">
    <location>
        <begin position="48"/>
        <end position="71"/>
    </location>
</feature>
<evidence type="ECO:0000256" key="6">
    <source>
        <dbReference type="ARBA" id="ARBA00023136"/>
    </source>
</evidence>
<organism evidence="8 9">
    <name type="scientific">Endobacterium cereale</name>
    <dbReference type="NCBI Taxonomy" id="2663029"/>
    <lineage>
        <taxon>Bacteria</taxon>
        <taxon>Pseudomonadati</taxon>
        <taxon>Pseudomonadota</taxon>
        <taxon>Alphaproteobacteria</taxon>
        <taxon>Hyphomicrobiales</taxon>
        <taxon>Rhizobiaceae</taxon>
        <taxon>Endobacterium</taxon>
    </lineage>
</organism>
<feature type="transmembrane region" description="Helical" evidence="7">
    <location>
        <begin position="78"/>
        <end position="101"/>
    </location>
</feature>